<evidence type="ECO:0000313" key="1">
    <source>
        <dbReference type="EMBL" id="MBO0518364.1"/>
    </source>
</evidence>
<reference evidence="1" key="1">
    <citation type="submission" date="2021-03" db="EMBL/GenBank/DDBJ databases">
        <title>Streptomyces poriferae sp. nov., a novel marine sponge-derived Actinobacteria species with anti-MRSA activity.</title>
        <authorList>
            <person name="Sandoval-Powers M."/>
            <person name="Kralova S."/>
            <person name="Nguyen G.-S."/>
            <person name="Fawwal D."/>
            <person name="Degnes K."/>
            <person name="Klinkenberg G."/>
            <person name="Sletta H."/>
            <person name="Wentzel A."/>
            <person name="Liles M.R."/>
        </authorList>
    </citation>
    <scope>NUCLEOTIDE SEQUENCE</scope>
    <source>
        <strain evidence="1">DSM 41794</strain>
    </source>
</reference>
<proteinExistence type="predicted"/>
<gene>
    <name evidence="1" type="ORF">J0695_42685</name>
</gene>
<dbReference type="EMBL" id="JAFLRJ010001563">
    <property type="protein sequence ID" value="MBO0518364.1"/>
    <property type="molecule type" value="Genomic_DNA"/>
</dbReference>
<dbReference type="AlphaFoldDB" id="A0A939FHY3"/>
<feature type="non-terminal residue" evidence="1">
    <location>
        <position position="81"/>
    </location>
</feature>
<name>A0A939FHY3_9ACTN</name>
<dbReference type="Proteomes" id="UP000664167">
    <property type="component" value="Unassembled WGS sequence"/>
</dbReference>
<evidence type="ECO:0000313" key="2">
    <source>
        <dbReference type="Proteomes" id="UP000664167"/>
    </source>
</evidence>
<comment type="caution">
    <text evidence="1">The sequence shown here is derived from an EMBL/GenBank/DDBJ whole genome shotgun (WGS) entry which is preliminary data.</text>
</comment>
<protein>
    <submittedName>
        <fullName evidence="1">Transcriptional regulator</fullName>
    </submittedName>
</protein>
<feature type="non-terminal residue" evidence="1">
    <location>
        <position position="1"/>
    </location>
</feature>
<accession>A0A939FHY3</accession>
<organism evidence="1 2">
    <name type="scientific">Streptomyces beijiangensis</name>
    <dbReference type="NCBI Taxonomy" id="163361"/>
    <lineage>
        <taxon>Bacteria</taxon>
        <taxon>Bacillati</taxon>
        <taxon>Actinomycetota</taxon>
        <taxon>Actinomycetes</taxon>
        <taxon>Kitasatosporales</taxon>
        <taxon>Streptomycetaceae</taxon>
        <taxon>Streptomyces</taxon>
    </lineage>
</organism>
<sequence>KRSDTVEADMWILSTLEDLRSRSRAGSVQLQLLDFEDAKEKLRELYRAWVKESQRNRDRAEVMKESRLAAIALKFSKTDVR</sequence>
<keyword evidence="2" id="KW-1185">Reference proteome</keyword>